<sequence>MLLGDDCGKKYDPFIIFKSAPAKPTAKQSENNARRHGFGEPTWREICRLQRQFPCQIYGNKTAWWNADISMKFLEFHFANRENLGDKILLLWDDLSAHWTQEVKLYAKSLNVVLLKVPPRYTSACHPADISWNKPFKGLLRRLWSLVGPSRPIMTDWITSSWGALSEKTIRSGFARVGLLLDTREAAVDENVEVNTENLIACLENYNLAEAEVNSDDDIETNSSGSHSEDDDL</sequence>
<protein>
    <submittedName>
        <fullName evidence="3">Unnamed protein product</fullName>
    </submittedName>
</protein>
<name>A0A9W7CT90_9STRA</name>
<dbReference type="Pfam" id="PF03184">
    <property type="entry name" value="DDE_1"/>
    <property type="match status" value="1"/>
</dbReference>
<gene>
    <name evidence="3" type="ORF">Pfra01_001370500</name>
</gene>
<dbReference type="AlphaFoldDB" id="A0A9W7CT90"/>
<feature type="region of interest" description="Disordered" evidence="1">
    <location>
        <begin position="214"/>
        <end position="233"/>
    </location>
</feature>
<feature type="domain" description="DDE-1" evidence="2">
    <location>
        <begin position="8"/>
        <end position="144"/>
    </location>
</feature>
<comment type="caution">
    <text evidence="3">The sequence shown here is derived from an EMBL/GenBank/DDBJ whole genome shotgun (WGS) entry which is preliminary data.</text>
</comment>
<accession>A0A9W7CT90</accession>
<organism evidence="3 4">
    <name type="scientific">Phytophthora fragariaefolia</name>
    <dbReference type="NCBI Taxonomy" id="1490495"/>
    <lineage>
        <taxon>Eukaryota</taxon>
        <taxon>Sar</taxon>
        <taxon>Stramenopiles</taxon>
        <taxon>Oomycota</taxon>
        <taxon>Peronosporomycetes</taxon>
        <taxon>Peronosporales</taxon>
        <taxon>Peronosporaceae</taxon>
        <taxon>Phytophthora</taxon>
    </lineage>
</organism>
<evidence type="ECO:0000256" key="1">
    <source>
        <dbReference type="SAM" id="MobiDB-lite"/>
    </source>
</evidence>
<keyword evidence="4" id="KW-1185">Reference proteome</keyword>
<proteinExistence type="predicted"/>
<evidence type="ECO:0000313" key="4">
    <source>
        <dbReference type="Proteomes" id="UP001165121"/>
    </source>
</evidence>
<dbReference type="Proteomes" id="UP001165121">
    <property type="component" value="Unassembled WGS sequence"/>
</dbReference>
<reference evidence="3" key="1">
    <citation type="submission" date="2023-04" db="EMBL/GenBank/DDBJ databases">
        <title>Phytophthora fragariaefolia NBRC 109709.</title>
        <authorList>
            <person name="Ichikawa N."/>
            <person name="Sato H."/>
            <person name="Tonouchi N."/>
        </authorList>
    </citation>
    <scope>NUCLEOTIDE SEQUENCE</scope>
    <source>
        <strain evidence="3">NBRC 109709</strain>
    </source>
</reference>
<dbReference type="GO" id="GO:0003676">
    <property type="term" value="F:nucleic acid binding"/>
    <property type="evidence" value="ECO:0007669"/>
    <property type="project" value="InterPro"/>
</dbReference>
<dbReference type="InterPro" id="IPR004875">
    <property type="entry name" value="DDE_SF_endonuclease_dom"/>
</dbReference>
<evidence type="ECO:0000259" key="2">
    <source>
        <dbReference type="Pfam" id="PF03184"/>
    </source>
</evidence>
<dbReference type="EMBL" id="BSXT01001408">
    <property type="protein sequence ID" value="GMF42199.1"/>
    <property type="molecule type" value="Genomic_DNA"/>
</dbReference>
<dbReference type="OrthoDB" id="162218at2759"/>
<evidence type="ECO:0000313" key="3">
    <source>
        <dbReference type="EMBL" id="GMF42199.1"/>
    </source>
</evidence>